<dbReference type="AlphaFoldDB" id="A0A370HJL3"/>
<gene>
    <name evidence="4" type="ORF">DES45_105317</name>
</gene>
<sequence>MAIEKQISGTIAVLGGAAVAVVAVLLGVLYWERSETPPPSQSASVAPAQPAPGQGASSPGAPGQQAAQPAPKAEASKAPEAKPADAPVAPSFDVVRIEPDGESVIAGRAAPGATIELLRGDLVHARAAADASGLFAIVPPPLPPGSHQIALQSIAPDGTRQRSRESVTVVLDPAKTRPLVALTAPDKPTVLLSNPEPPEQKAAQAPAPAPAPETKPAPEAKAPEAPAKPAPQQQASASPETVPPAPAPAEPAAQPAPRPEIKIVTVEAEDGKLFVSGQTAAGATVRLYLNESFVAPGGAGSDGKVSFAIGSGVRPGDYRVRLDDVDPVSGQVKSRAQVTFNVPAQVATAPTPPSTPAPAAPEVAAAPSAPATAGLPASATRTASADSVVIPSGTVVIPNINTTIVSKGDNLWRISQRTYGKGVRYTVIYGANQEQIRNPDLIYPGQVFVLPGEEPQKTN</sequence>
<feature type="compositionally biased region" description="Low complexity" evidence="1">
    <location>
        <begin position="41"/>
        <end position="73"/>
    </location>
</feature>
<comment type="caution">
    <text evidence="4">The sequence shown here is derived from an EMBL/GenBank/DDBJ whole genome shotgun (WGS) entry which is preliminary data.</text>
</comment>
<protein>
    <submittedName>
        <fullName evidence="4">Nucleoid-associated protein YgaU</fullName>
    </submittedName>
</protein>
<dbReference type="OrthoDB" id="370541at2"/>
<reference evidence="4 5" key="1">
    <citation type="submission" date="2018-07" db="EMBL/GenBank/DDBJ databases">
        <title>Genomic Encyclopedia of Type Strains, Phase IV (KMG-IV): sequencing the most valuable type-strain genomes for metagenomic binning, comparative biology and taxonomic classification.</title>
        <authorList>
            <person name="Goeker M."/>
        </authorList>
    </citation>
    <scope>NUCLEOTIDE SEQUENCE [LARGE SCALE GENOMIC DNA]</scope>
    <source>
        <strain evidence="4 5">DSM 14364</strain>
    </source>
</reference>
<dbReference type="InterPro" id="IPR052196">
    <property type="entry name" value="Bact_Kbp"/>
</dbReference>
<evidence type="ECO:0000259" key="3">
    <source>
        <dbReference type="PROSITE" id="PS51782"/>
    </source>
</evidence>
<feature type="compositionally biased region" description="Basic and acidic residues" evidence="1">
    <location>
        <begin position="74"/>
        <end position="83"/>
    </location>
</feature>
<keyword evidence="5" id="KW-1185">Reference proteome</keyword>
<dbReference type="PANTHER" id="PTHR34700">
    <property type="entry name" value="POTASSIUM BINDING PROTEIN KBP"/>
    <property type="match status" value="1"/>
</dbReference>
<feature type="compositionally biased region" description="Low complexity" evidence="1">
    <location>
        <begin position="360"/>
        <end position="377"/>
    </location>
</feature>
<feature type="region of interest" description="Disordered" evidence="1">
    <location>
        <begin position="180"/>
        <end position="258"/>
    </location>
</feature>
<dbReference type="SMART" id="SM00257">
    <property type="entry name" value="LysM"/>
    <property type="match status" value="1"/>
</dbReference>
<evidence type="ECO:0000256" key="2">
    <source>
        <dbReference type="SAM" id="Phobius"/>
    </source>
</evidence>
<keyword evidence="2" id="KW-0472">Membrane</keyword>
<dbReference type="Gene3D" id="3.10.350.10">
    <property type="entry name" value="LysM domain"/>
    <property type="match status" value="1"/>
</dbReference>
<organism evidence="4 5">
    <name type="scientific">Microvirga subterranea</name>
    <dbReference type="NCBI Taxonomy" id="186651"/>
    <lineage>
        <taxon>Bacteria</taxon>
        <taxon>Pseudomonadati</taxon>
        <taxon>Pseudomonadota</taxon>
        <taxon>Alphaproteobacteria</taxon>
        <taxon>Hyphomicrobiales</taxon>
        <taxon>Methylobacteriaceae</taxon>
        <taxon>Microvirga</taxon>
    </lineage>
</organism>
<dbReference type="PANTHER" id="PTHR34700:SF4">
    <property type="entry name" value="PHAGE-LIKE ELEMENT PBSX PROTEIN XKDP"/>
    <property type="match status" value="1"/>
</dbReference>
<name>A0A370HJL3_9HYPH</name>
<dbReference type="PROSITE" id="PS51782">
    <property type="entry name" value="LYSM"/>
    <property type="match status" value="1"/>
</dbReference>
<proteinExistence type="predicted"/>
<dbReference type="RefSeq" id="WP_114770783.1">
    <property type="nucleotide sequence ID" value="NZ_QQBB01000005.1"/>
</dbReference>
<dbReference type="SUPFAM" id="SSF54106">
    <property type="entry name" value="LysM domain"/>
    <property type="match status" value="1"/>
</dbReference>
<feature type="transmembrane region" description="Helical" evidence="2">
    <location>
        <begin position="12"/>
        <end position="31"/>
    </location>
</feature>
<keyword evidence="2" id="KW-0812">Transmembrane</keyword>
<feature type="compositionally biased region" description="Pro residues" evidence="1">
    <location>
        <begin position="350"/>
        <end position="359"/>
    </location>
</feature>
<keyword evidence="2" id="KW-1133">Transmembrane helix</keyword>
<evidence type="ECO:0000313" key="5">
    <source>
        <dbReference type="Proteomes" id="UP000254925"/>
    </source>
</evidence>
<dbReference type="EMBL" id="QQBB01000005">
    <property type="protein sequence ID" value="RDI58793.1"/>
    <property type="molecule type" value="Genomic_DNA"/>
</dbReference>
<accession>A0A370HJL3</accession>
<dbReference type="CDD" id="cd00118">
    <property type="entry name" value="LysM"/>
    <property type="match status" value="1"/>
</dbReference>
<dbReference type="InterPro" id="IPR018392">
    <property type="entry name" value="LysM"/>
</dbReference>
<feature type="region of interest" description="Disordered" evidence="1">
    <location>
        <begin position="36"/>
        <end position="90"/>
    </location>
</feature>
<feature type="region of interest" description="Disordered" evidence="1">
    <location>
        <begin position="346"/>
        <end position="377"/>
    </location>
</feature>
<feature type="compositionally biased region" description="Low complexity" evidence="1">
    <location>
        <begin position="223"/>
        <end position="240"/>
    </location>
</feature>
<dbReference type="Proteomes" id="UP000254925">
    <property type="component" value="Unassembled WGS sequence"/>
</dbReference>
<evidence type="ECO:0000313" key="4">
    <source>
        <dbReference type="EMBL" id="RDI58793.1"/>
    </source>
</evidence>
<evidence type="ECO:0000256" key="1">
    <source>
        <dbReference type="SAM" id="MobiDB-lite"/>
    </source>
</evidence>
<dbReference type="InterPro" id="IPR036779">
    <property type="entry name" value="LysM_dom_sf"/>
</dbReference>
<dbReference type="Pfam" id="PF01476">
    <property type="entry name" value="LysM"/>
    <property type="match status" value="1"/>
</dbReference>
<feature type="domain" description="LysM" evidence="3">
    <location>
        <begin position="401"/>
        <end position="450"/>
    </location>
</feature>
<feature type="compositionally biased region" description="Pro residues" evidence="1">
    <location>
        <begin position="241"/>
        <end position="258"/>
    </location>
</feature>